<evidence type="ECO:0000313" key="2">
    <source>
        <dbReference type="Proteomes" id="UP001335910"/>
    </source>
</evidence>
<reference evidence="1 2" key="1">
    <citation type="submission" date="2023-10" db="EMBL/GenBank/DDBJ databases">
        <title>Wastewater isolates of ESBL- and carbapenemase-producing Gram-negative bacteria from New Zealand.</title>
        <authorList>
            <person name="Straub C."/>
            <person name="Weaver L."/>
            <person name="Cornelius A."/>
            <person name="Mcgill E."/>
            <person name="Dyet K."/>
            <person name="White L."/>
            <person name="Pattis I."/>
        </authorList>
    </citation>
    <scope>NUCLEOTIDE SEQUENCE [LARGE SCALE GENOMIC DNA]</scope>
    <source>
        <strain evidence="1 2">ESBL35</strain>
    </source>
</reference>
<name>A0ABU7UAL4_LELAM</name>
<sequence>MGHITWDNHWHRHADNQIAEPVYLVGMLHCYLLPVTRFCHPPCNISFEAARTPLFELAHHDYLPIIH</sequence>
<organism evidence="1 2">
    <name type="scientific">Lelliottia amnigena</name>
    <name type="common">Enterobacter amnigenus</name>
    <dbReference type="NCBI Taxonomy" id="61646"/>
    <lineage>
        <taxon>Bacteria</taxon>
        <taxon>Pseudomonadati</taxon>
        <taxon>Pseudomonadota</taxon>
        <taxon>Gammaproteobacteria</taxon>
        <taxon>Enterobacterales</taxon>
        <taxon>Enterobacteriaceae</taxon>
        <taxon>Lelliottia</taxon>
    </lineage>
</organism>
<evidence type="ECO:0000313" key="1">
    <source>
        <dbReference type="EMBL" id="MEE9683994.1"/>
    </source>
</evidence>
<gene>
    <name evidence="1" type="ORF">V4839_10985</name>
</gene>
<dbReference type="Proteomes" id="UP001335910">
    <property type="component" value="Unassembled WGS sequence"/>
</dbReference>
<comment type="caution">
    <text evidence="1">The sequence shown here is derived from an EMBL/GenBank/DDBJ whole genome shotgun (WGS) entry which is preliminary data.</text>
</comment>
<keyword evidence="2" id="KW-1185">Reference proteome</keyword>
<protein>
    <submittedName>
        <fullName evidence="1">Uncharacterized protein</fullName>
    </submittedName>
</protein>
<accession>A0ABU7UAL4</accession>
<proteinExistence type="predicted"/>
<dbReference type="RefSeq" id="WP_331393315.1">
    <property type="nucleotide sequence ID" value="NZ_JAZKLI010000001.1"/>
</dbReference>
<dbReference type="EMBL" id="JAZKLI010000001">
    <property type="protein sequence ID" value="MEE9683994.1"/>
    <property type="molecule type" value="Genomic_DNA"/>
</dbReference>